<organism evidence="1 2">
    <name type="scientific">Catharanthus roseus</name>
    <name type="common">Madagascar periwinkle</name>
    <name type="synonym">Vinca rosea</name>
    <dbReference type="NCBI Taxonomy" id="4058"/>
    <lineage>
        <taxon>Eukaryota</taxon>
        <taxon>Viridiplantae</taxon>
        <taxon>Streptophyta</taxon>
        <taxon>Embryophyta</taxon>
        <taxon>Tracheophyta</taxon>
        <taxon>Spermatophyta</taxon>
        <taxon>Magnoliopsida</taxon>
        <taxon>eudicotyledons</taxon>
        <taxon>Gunneridae</taxon>
        <taxon>Pentapetalae</taxon>
        <taxon>asterids</taxon>
        <taxon>lamiids</taxon>
        <taxon>Gentianales</taxon>
        <taxon>Apocynaceae</taxon>
        <taxon>Rauvolfioideae</taxon>
        <taxon>Vinceae</taxon>
        <taxon>Catharanthinae</taxon>
        <taxon>Catharanthus</taxon>
    </lineage>
</organism>
<sequence>MEPPSEGRESRSEDVEGIRRNGTAANIALTSWQNSPLRCRHESSPVLSVVKSFVTLESIEQLAESCQFKTWFLDQFGVFHDVKRLYPGAIGTMERLAAYAATLIGNHK</sequence>
<name>A0ACC0B2R3_CATRO</name>
<proteinExistence type="predicted"/>
<reference evidence="2" key="1">
    <citation type="journal article" date="2023" name="Nat. Plants">
        <title>Single-cell RNA sequencing provides a high-resolution roadmap for understanding the multicellular compartmentation of specialized metabolism.</title>
        <authorList>
            <person name="Sun S."/>
            <person name="Shen X."/>
            <person name="Li Y."/>
            <person name="Li Y."/>
            <person name="Wang S."/>
            <person name="Li R."/>
            <person name="Zhang H."/>
            <person name="Shen G."/>
            <person name="Guo B."/>
            <person name="Wei J."/>
            <person name="Xu J."/>
            <person name="St-Pierre B."/>
            <person name="Chen S."/>
            <person name="Sun C."/>
        </authorList>
    </citation>
    <scope>NUCLEOTIDE SEQUENCE [LARGE SCALE GENOMIC DNA]</scope>
</reference>
<comment type="caution">
    <text evidence="1">The sequence shown here is derived from an EMBL/GenBank/DDBJ whole genome shotgun (WGS) entry which is preliminary data.</text>
</comment>
<protein>
    <submittedName>
        <fullName evidence="1">Uncharacterized protein</fullName>
    </submittedName>
</protein>
<accession>A0ACC0B2R3</accession>
<evidence type="ECO:0000313" key="1">
    <source>
        <dbReference type="EMBL" id="KAI5666932.1"/>
    </source>
</evidence>
<dbReference type="EMBL" id="CM044704">
    <property type="protein sequence ID" value="KAI5666932.1"/>
    <property type="molecule type" value="Genomic_DNA"/>
</dbReference>
<evidence type="ECO:0000313" key="2">
    <source>
        <dbReference type="Proteomes" id="UP001060085"/>
    </source>
</evidence>
<gene>
    <name evidence="1" type="ORF">M9H77_16785</name>
</gene>
<keyword evidence="2" id="KW-1185">Reference proteome</keyword>
<dbReference type="Proteomes" id="UP001060085">
    <property type="component" value="Linkage Group LG04"/>
</dbReference>